<evidence type="ECO:0000313" key="1">
    <source>
        <dbReference type="EMBL" id="KUJ24648.1"/>
    </source>
</evidence>
<dbReference type="KEGG" id="psco:LY89DRAFT_663370"/>
<protein>
    <submittedName>
        <fullName evidence="1">Uncharacterized protein</fullName>
    </submittedName>
</protein>
<proteinExistence type="predicted"/>
<evidence type="ECO:0000313" key="2">
    <source>
        <dbReference type="Proteomes" id="UP000070700"/>
    </source>
</evidence>
<dbReference type="EMBL" id="KQ947404">
    <property type="protein sequence ID" value="KUJ24648.1"/>
    <property type="molecule type" value="Genomic_DNA"/>
</dbReference>
<dbReference type="AlphaFoldDB" id="A0A194XWN6"/>
<gene>
    <name evidence="1" type="ORF">LY89DRAFT_663370</name>
</gene>
<accession>A0A194XWN6</accession>
<dbReference type="RefSeq" id="XP_018079003.1">
    <property type="nucleotide sequence ID" value="XM_018212699.1"/>
</dbReference>
<dbReference type="InParanoid" id="A0A194XWN6"/>
<sequence>MVYAYGLGRVTRNELMTLEQMIGMRDAHISLRHEPGTPWAPYLQFFHDKHGWSPNRPLIDLFGQRMRDDGAFFWMNWYPGMNDDWRPGPGYRPPVQGQVWEMDTRVIRYGQ</sequence>
<dbReference type="Proteomes" id="UP000070700">
    <property type="component" value="Unassembled WGS sequence"/>
</dbReference>
<dbReference type="GeneID" id="28822425"/>
<keyword evidence="2" id="KW-1185">Reference proteome</keyword>
<organism evidence="1 2">
    <name type="scientific">Mollisia scopiformis</name>
    <name type="common">Conifer needle endophyte fungus</name>
    <name type="synonym">Phialocephala scopiformis</name>
    <dbReference type="NCBI Taxonomy" id="149040"/>
    <lineage>
        <taxon>Eukaryota</taxon>
        <taxon>Fungi</taxon>
        <taxon>Dikarya</taxon>
        <taxon>Ascomycota</taxon>
        <taxon>Pezizomycotina</taxon>
        <taxon>Leotiomycetes</taxon>
        <taxon>Helotiales</taxon>
        <taxon>Mollisiaceae</taxon>
        <taxon>Mollisia</taxon>
    </lineage>
</organism>
<reference evidence="1 2" key="1">
    <citation type="submission" date="2015-10" db="EMBL/GenBank/DDBJ databases">
        <title>Full genome of DAOMC 229536 Phialocephala scopiformis, a fungal endophyte of spruce producing the potent anti-insectan compound rugulosin.</title>
        <authorList>
            <consortium name="DOE Joint Genome Institute"/>
            <person name="Walker A.K."/>
            <person name="Frasz S.L."/>
            <person name="Seifert K.A."/>
            <person name="Miller J.D."/>
            <person name="Mondo S.J."/>
            <person name="Labutti K."/>
            <person name="Lipzen A."/>
            <person name="Dockter R."/>
            <person name="Kennedy M."/>
            <person name="Grigoriev I.V."/>
            <person name="Spatafora J.W."/>
        </authorList>
    </citation>
    <scope>NUCLEOTIDE SEQUENCE [LARGE SCALE GENOMIC DNA]</scope>
    <source>
        <strain evidence="1 2">CBS 120377</strain>
    </source>
</reference>
<name>A0A194XWN6_MOLSC</name>